<evidence type="ECO:0000256" key="10">
    <source>
        <dbReference type="ARBA" id="ARBA00017216"/>
    </source>
</evidence>
<evidence type="ECO:0000313" key="34">
    <source>
        <dbReference type="EMBL" id="KAL2771302.1"/>
    </source>
</evidence>
<evidence type="ECO:0000256" key="2">
    <source>
        <dbReference type="ARBA" id="ARBA00004273"/>
    </source>
</evidence>
<evidence type="ECO:0000256" key="6">
    <source>
        <dbReference type="ARBA" id="ARBA00004541"/>
    </source>
</evidence>
<dbReference type="PROSITE" id="PS51132">
    <property type="entry name" value="OLF"/>
    <property type="match status" value="1"/>
</dbReference>
<keyword evidence="22" id="KW-0496">Mitochondrion</keyword>
<evidence type="ECO:0000256" key="15">
    <source>
        <dbReference type="ARBA" id="ARBA00022787"/>
    </source>
</evidence>
<dbReference type="PANTHER" id="PTHR23192:SF33">
    <property type="entry name" value="MYOCILIN"/>
    <property type="match status" value="1"/>
</dbReference>
<evidence type="ECO:0000256" key="19">
    <source>
        <dbReference type="ARBA" id="ARBA00023034"/>
    </source>
</evidence>
<keyword evidence="16" id="KW-0999">Mitochondrion inner membrane</keyword>
<keyword evidence="21" id="KW-0969">Cilium</keyword>
<evidence type="ECO:0000256" key="16">
    <source>
        <dbReference type="ARBA" id="ARBA00022792"/>
    </source>
</evidence>
<dbReference type="GO" id="GO:0005743">
    <property type="term" value="C:mitochondrial inner membrane"/>
    <property type="evidence" value="ECO:0007669"/>
    <property type="project" value="UniProtKB-SubCell"/>
</dbReference>
<dbReference type="InterPro" id="IPR050605">
    <property type="entry name" value="Olfactomedin-like_domain"/>
</dbReference>
<dbReference type="GO" id="GO:0005929">
    <property type="term" value="C:cilium"/>
    <property type="evidence" value="ECO:0007669"/>
    <property type="project" value="UniProtKB-SubCell"/>
</dbReference>
<evidence type="ECO:0000256" key="8">
    <source>
        <dbReference type="ARBA" id="ARBA00004555"/>
    </source>
</evidence>
<evidence type="ECO:0000256" key="25">
    <source>
        <dbReference type="ARBA" id="ARBA00023157"/>
    </source>
</evidence>
<dbReference type="GO" id="GO:0046872">
    <property type="term" value="F:metal ion binding"/>
    <property type="evidence" value="ECO:0007669"/>
    <property type="project" value="UniProtKB-KW"/>
</dbReference>
<evidence type="ECO:0000259" key="33">
    <source>
        <dbReference type="PROSITE" id="PS51132"/>
    </source>
</evidence>
<evidence type="ECO:0000256" key="5">
    <source>
        <dbReference type="ARBA" id="ARBA00004498"/>
    </source>
</evidence>
<evidence type="ECO:0000256" key="3">
    <source>
        <dbReference type="ARBA" id="ARBA00004294"/>
    </source>
</evidence>
<proteinExistence type="predicted"/>
<comment type="caution">
    <text evidence="30">Lacks conserved residue(s) required for the propagation of feature annotation.</text>
</comment>
<dbReference type="InterPro" id="IPR003112">
    <property type="entry name" value="Olfac-like_dom"/>
</dbReference>
<dbReference type="PANTHER" id="PTHR23192">
    <property type="entry name" value="OLFACTOMEDIN-RELATED"/>
    <property type="match status" value="1"/>
</dbReference>
<evidence type="ECO:0000256" key="21">
    <source>
        <dbReference type="ARBA" id="ARBA00023069"/>
    </source>
</evidence>
<keyword evidence="11" id="KW-0964">Secreted</keyword>
<keyword evidence="24" id="KW-0564">Palmitate</keyword>
<evidence type="ECO:0000256" key="1">
    <source>
        <dbReference type="ARBA" id="ARBA00004138"/>
    </source>
</evidence>
<evidence type="ECO:0000256" key="14">
    <source>
        <dbReference type="ARBA" id="ARBA00022729"/>
    </source>
</evidence>
<dbReference type="GO" id="GO:0031410">
    <property type="term" value="C:cytoplasmic vesicle"/>
    <property type="evidence" value="ECO:0007669"/>
    <property type="project" value="UniProtKB-SubCell"/>
</dbReference>
<keyword evidence="26" id="KW-0966">Cell projection</keyword>
<evidence type="ECO:0000256" key="27">
    <source>
        <dbReference type="ARBA" id="ARBA00023288"/>
    </source>
</evidence>
<dbReference type="EMBL" id="JBFSEQ010000007">
    <property type="protein sequence ID" value="KAL2771302.1"/>
    <property type="molecule type" value="Genomic_DNA"/>
</dbReference>
<gene>
    <name evidence="34" type="ORF">WCI35_019497</name>
</gene>
<keyword evidence="23" id="KW-0472">Membrane</keyword>
<comment type="caution">
    <text evidence="34">The sequence shown here is derived from an EMBL/GenBank/DDBJ whole genome shotgun (WGS) entry which is preliminary data.</text>
</comment>
<keyword evidence="15" id="KW-1000">Mitochondrion outer membrane</keyword>
<evidence type="ECO:0000256" key="13">
    <source>
        <dbReference type="ARBA" id="ARBA00022723"/>
    </source>
</evidence>
<evidence type="ECO:0000256" key="30">
    <source>
        <dbReference type="PROSITE-ProRule" id="PRU00446"/>
    </source>
</evidence>
<evidence type="ECO:0000256" key="11">
    <source>
        <dbReference type="ARBA" id="ARBA00022525"/>
    </source>
</evidence>
<dbReference type="GO" id="GO:0005741">
    <property type="term" value="C:mitochondrial outer membrane"/>
    <property type="evidence" value="ECO:0007669"/>
    <property type="project" value="UniProtKB-SubCell"/>
</dbReference>
<evidence type="ECO:0000256" key="23">
    <source>
        <dbReference type="ARBA" id="ARBA00023136"/>
    </source>
</evidence>
<accession>A0ABD2DWT9</accession>
<evidence type="ECO:0000256" key="22">
    <source>
        <dbReference type="ARBA" id="ARBA00023128"/>
    </source>
</evidence>
<keyword evidence="13" id="KW-0479">Metal-binding</keyword>
<evidence type="ECO:0000256" key="28">
    <source>
        <dbReference type="ARBA" id="ARBA00023329"/>
    </source>
</evidence>
<evidence type="ECO:0000256" key="20">
    <source>
        <dbReference type="ARBA" id="ARBA00023054"/>
    </source>
</evidence>
<dbReference type="SMART" id="SM00284">
    <property type="entry name" value="OLF"/>
    <property type="match status" value="1"/>
</dbReference>
<keyword evidence="20" id="KW-0175">Coiled coil</keyword>
<keyword evidence="35" id="KW-1185">Reference proteome</keyword>
<reference evidence="34 35" key="1">
    <citation type="journal article" date="2024" name="G3 (Bethesda)">
        <title>A hybrid genome assembly of the endangered aye-aye (Daubentonia madagascariensis).</title>
        <authorList>
            <person name="Versoza C.J."/>
            <person name="Pfeifer S.P."/>
        </authorList>
    </citation>
    <scope>NUCLEOTIDE SEQUENCE [LARGE SCALE GENOMIC DNA]</scope>
    <source>
        <strain evidence="34">6821</strain>
    </source>
</reference>
<evidence type="ECO:0000256" key="32">
    <source>
        <dbReference type="SAM" id="SignalP"/>
    </source>
</evidence>
<evidence type="ECO:0000256" key="31">
    <source>
        <dbReference type="SAM" id="MobiDB-lite"/>
    </source>
</evidence>
<evidence type="ECO:0000256" key="18">
    <source>
        <dbReference type="ARBA" id="ARBA00022837"/>
    </source>
</evidence>
<keyword evidence="28" id="KW-0968">Cytoplasmic vesicle</keyword>
<keyword evidence="18" id="KW-0106">Calcium</keyword>
<dbReference type="Pfam" id="PF02191">
    <property type="entry name" value="OLF"/>
    <property type="match status" value="1"/>
</dbReference>
<evidence type="ECO:0000256" key="9">
    <source>
        <dbReference type="ARBA" id="ARBA00004569"/>
    </source>
</evidence>
<feature type="domain" description="Olfactomedin-like" evidence="33">
    <location>
        <begin position="202"/>
        <end position="461"/>
    </location>
</feature>
<feature type="signal peptide" evidence="32">
    <location>
        <begin position="1"/>
        <end position="32"/>
    </location>
</feature>
<name>A0ABD2DWT9_DAUMA</name>
<dbReference type="GO" id="GO:0005576">
    <property type="term" value="C:extracellular region"/>
    <property type="evidence" value="ECO:0007669"/>
    <property type="project" value="UniProtKB-SubCell"/>
</dbReference>
<dbReference type="Gene3D" id="1.10.287.1490">
    <property type="match status" value="1"/>
</dbReference>
<feature type="chain" id="PRO_5044833736" description="Myocilin" evidence="32">
    <location>
        <begin position="33"/>
        <end position="462"/>
    </location>
</feature>
<dbReference type="SUPFAM" id="SSF90257">
    <property type="entry name" value="Myosin rod fragments"/>
    <property type="match status" value="1"/>
</dbReference>
<evidence type="ECO:0000256" key="4">
    <source>
        <dbReference type="ARBA" id="ARBA00004427"/>
    </source>
</evidence>
<evidence type="ECO:0000256" key="26">
    <source>
        <dbReference type="ARBA" id="ARBA00023273"/>
    </source>
</evidence>
<dbReference type="AlphaFoldDB" id="A0ABD2DWT9"/>
<organism evidence="34 35">
    <name type="scientific">Daubentonia madagascariensis</name>
    <name type="common">Aye-aye</name>
    <name type="synonym">Sciurus madagascariensis</name>
    <dbReference type="NCBI Taxonomy" id="31869"/>
    <lineage>
        <taxon>Eukaryota</taxon>
        <taxon>Metazoa</taxon>
        <taxon>Chordata</taxon>
        <taxon>Craniata</taxon>
        <taxon>Vertebrata</taxon>
        <taxon>Euteleostomi</taxon>
        <taxon>Mammalia</taxon>
        <taxon>Eutheria</taxon>
        <taxon>Euarchontoglires</taxon>
        <taxon>Primates</taxon>
        <taxon>Strepsirrhini</taxon>
        <taxon>Chiromyiformes</taxon>
        <taxon>Daubentoniidae</taxon>
        <taxon>Daubentonia</taxon>
    </lineage>
</organism>
<dbReference type="GO" id="GO:0005791">
    <property type="term" value="C:rough endoplasmic reticulum"/>
    <property type="evidence" value="ECO:0007669"/>
    <property type="project" value="UniProtKB-SubCell"/>
</dbReference>
<keyword evidence="25" id="KW-1015">Disulfide bond</keyword>
<keyword evidence="27" id="KW-0449">Lipoprotein</keyword>
<sequence length="462" mass="52395">MRFFCARCFCAQSEMPAVQLLLLACLVWDVGARTAQLQKANDRSGRCQYTFTVASPNEPSCPEQGQAMSVIHDLQRDSSAQRTDLESTKARLSSLESLVHRLTLGQGAGPQETHEGLQKEMSSLRRERDQLETQIRDLETAYSNLLRDKSVLEEEKKRLRQEIEDLAGRLESSSQEVARLRRGQCPQTRDTTQDVPPGSREGCGELVWVGEPLTLRTAETITGKYGVWMRDPKPTYPYTRETTWRVDTVGTDVRQVFEYDLMSQFMQGYPSKVHVLPRPLESTGAVVYEGSLYFQGAKSRTVVRYELNTETVKTEKEIPGAGYHGQFPYSWGGYTDIDLAVDEAGLWVIYSTEEAKGAIILSRLNPEDLELEQTWETNIRKQSVANAFIICGTLYTVSSYSSADSTINFAYDTGTDSSKTLTIPFKNRYKYSSMIDYNPLEKKLFAWDNFNMVTYDIKLSKM</sequence>
<evidence type="ECO:0000313" key="35">
    <source>
        <dbReference type="Proteomes" id="UP001610411"/>
    </source>
</evidence>
<comment type="subcellular location">
    <subcellularLocation>
        <location evidence="1">Cell projection</location>
        <location evidence="1">Cilium</location>
    </subcellularLocation>
    <subcellularLocation>
        <location evidence="6">Cytoplasmic vesicle</location>
    </subcellularLocation>
    <subcellularLocation>
        <location evidence="8">Golgi apparatus</location>
    </subcellularLocation>
    <subcellularLocation>
        <location evidence="2">Mitochondrion inner membrane</location>
    </subcellularLocation>
    <subcellularLocation>
        <location evidence="9">Mitochondrion intermembrane space</location>
    </subcellularLocation>
    <subcellularLocation>
        <location evidence="3">Mitochondrion outer membrane</location>
    </subcellularLocation>
    <subcellularLocation>
        <location evidence="4">Rough endoplasmic reticulum</location>
    </subcellularLocation>
    <subcellularLocation>
        <location evidence="7">Secreted</location>
        <location evidence="7">Extracellular exosome</location>
    </subcellularLocation>
    <subcellularLocation>
        <location evidence="5">Secreted</location>
        <location evidence="5">Extracellular space</location>
        <location evidence="5">Extracellular matrix</location>
    </subcellularLocation>
</comment>
<keyword evidence="19" id="KW-0333">Golgi apparatus</keyword>
<keyword evidence="12" id="KW-0272">Extracellular matrix</keyword>
<evidence type="ECO:0000256" key="17">
    <source>
        <dbReference type="ARBA" id="ARBA00022824"/>
    </source>
</evidence>
<dbReference type="GO" id="GO:0005758">
    <property type="term" value="C:mitochondrial intermembrane space"/>
    <property type="evidence" value="ECO:0007669"/>
    <property type="project" value="UniProtKB-SubCell"/>
</dbReference>
<dbReference type="PROSITE" id="PS51257">
    <property type="entry name" value="PROKAR_LIPOPROTEIN"/>
    <property type="match status" value="1"/>
</dbReference>
<keyword evidence="17" id="KW-0256">Endoplasmic reticulum</keyword>
<protein>
    <recommendedName>
        <fullName evidence="10">Myocilin</fullName>
    </recommendedName>
    <alternativeName>
        <fullName evidence="29">Trabecular meshwork-induced glucocorticoid response protein</fullName>
    </alternativeName>
</protein>
<evidence type="ECO:0000256" key="12">
    <source>
        <dbReference type="ARBA" id="ARBA00022530"/>
    </source>
</evidence>
<evidence type="ECO:0000256" key="7">
    <source>
        <dbReference type="ARBA" id="ARBA00004550"/>
    </source>
</evidence>
<dbReference type="Proteomes" id="UP001610411">
    <property type="component" value="Unassembled WGS sequence"/>
</dbReference>
<evidence type="ECO:0000256" key="29">
    <source>
        <dbReference type="ARBA" id="ARBA00033004"/>
    </source>
</evidence>
<dbReference type="GO" id="GO:0005794">
    <property type="term" value="C:Golgi apparatus"/>
    <property type="evidence" value="ECO:0007669"/>
    <property type="project" value="UniProtKB-SubCell"/>
</dbReference>
<keyword evidence="14 32" id="KW-0732">Signal</keyword>
<feature type="region of interest" description="Disordered" evidence="31">
    <location>
        <begin position="174"/>
        <end position="202"/>
    </location>
</feature>
<evidence type="ECO:0000256" key="24">
    <source>
        <dbReference type="ARBA" id="ARBA00023139"/>
    </source>
</evidence>
<feature type="compositionally biased region" description="Polar residues" evidence="31">
    <location>
        <begin position="185"/>
        <end position="194"/>
    </location>
</feature>